<comment type="caution">
    <text evidence="2">The sequence shown here is derived from an EMBL/GenBank/DDBJ whole genome shotgun (WGS) entry which is preliminary data.</text>
</comment>
<name>A0AAE1LHD3_9NEOP</name>
<protein>
    <submittedName>
        <fullName evidence="2">Glucosylglycerol-phosphate phosphatase</fullName>
    </submittedName>
</protein>
<evidence type="ECO:0000313" key="2">
    <source>
        <dbReference type="EMBL" id="KAK3919713.1"/>
    </source>
</evidence>
<evidence type="ECO:0000313" key="3">
    <source>
        <dbReference type="Proteomes" id="UP001219518"/>
    </source>
</evidence>
<accession>A0AAE1LHD3</accession>
<organism evidence="2 3">
    <name type="scientific">Frankliniella fusca</name>
    <dbReference type="NCBI Taxonomy" id="407009"/>
    <lineage>
        <taxon>Eukaryota</taxon>
        <taxon>Metazoa</taxon>
        <taxon>Ecdysozoa</taxon>
        <taxon>Arthropoda</taxon>
        <taxon>Hexapoda</taxon>
        <taxon>Insecta</taxon>
        <taxon>Pterygota</taxon>
        <taxon>Neoptera</taxon>
        <taxon>Paraneoptera</taxon>
        <taxon>Thysanoptera</taxon>
        <taxon>Terebrantia</taxon>
        <taxon>Thripoidea</taxon>
        <taxon>Thripidae</taxon>
        <taxon>Frankliniella</taxon>
    </lineage>
</organism>
<dbReference type="Proteomes" id="UP001219518">
    <property type="component" value="Unassembled WGS sequence"/>
</dbReference>
<reference evidence="2" key="2">
    <citation type="journal article" date="2023" name="BMC Genomics">
        <title>Pest status, molecular evolution, and epigenetic factors derived from the genome assembly of Frankliniella fusca, a thysanopteran phytovirus vector.</title>
        <authorList>
            <person name="Catto M.A."/>
            <person name="Labadie P.E."/>
            <person name="Jacobson A.L."/>
            <person name="Kennedy G.G."/>
            <person name="Srinivasan R."/>
            <person name="Hunt B.G."/>
        </authorList>
    </citation>
    <scope>NUCLEOTIDE SEQUENCE</scope>
    <source>
        <strain evidence="2">PL_HMW_Pooled</strain>
    </source>
</reference>
<feature type="region of interest" description="Disordered" evidence="1">
    <location>
        <begin position="1"/>
        <end position="33"/>
    </location>
</feature>
<sequence length="144" mass="16270">MAAPQPHSTETVATQIPFATSPERRSPTAGGQTPLITQDPELYVLQDDNPVPMFVGMNSREWLFSFYYYGYAANPEYMRSRIANLITVFPKTVVPHSETASYLQLTNTLTIQQAVAKAHAEFFEHYAPNCDDTCVFKKVSKWET</sequence>
<gene>
    <name evidence="2" type="ORF">KUF71_008840</name>
</gene>
<proteinExistence type="predicted"/>
<dbReference type="EMBL" id="JAHWGI010000981">
    <property type="protein sequence ID" value="KAK3919713.1"/>
    <property type="molecule type" value="Genomic_DNA"/>
</dbReference>
<keyword evidence="3" id="KW-1185">Reference proteome</keyword>
<reference evidence="2" key="1">
    <citation type="submission" date="2021-07" db="EMBL/GenBank/DDBJ databases">
        <authorList>
            <person name="Catto M.A."/>
            <person name="Jacobson A."/>
            <person name="Kennedy G."/>
            <person name="Labadie P."/>
            <person name="Hunt B.G."/>
            <person name="Srinivasan R."/>
        </authorList>
    </citation>
    <scope>NUCLEOTIDE SEQUENCE</scope>
    <source>
        <strain evidence="2">PL_HMW_Pooled</strain>
        <tissue evidence="2">Head</tissue>
    </source>
</reference>
<dbReference type="AlphaFoldDB" id="A0AAE1LHD3"/>
<feature type="compositionally biased region" description="Polar residues" evidence="1">
    <location>
        <begin position="1"/>
        <end position="18"/>
    </location>
</feature>
<evidence type="ECO:0000256" key="1">
    <source>
        <dbReference type="SAM" id="MobiDB-lite"/>
    </source>
</evidence>